<dbReference type="EMBL" id="RQGD01000010">
    <property type="protein sequence ID" value="TGL62194.1"/>
    <property type="molecule type" value="Genomic_DNA"/>
</dbReference>
<dbReference type="AlphaFoldDB" id="A0A4R9KBJ5"/>
<dbReference type="OrthoDB" id="338843at2"/>
<name>A0A4R9KBJ5_9LEPT</name>
<evidence type="ECO:0000313" key="3">
    <source>
        <dbReference type="Proteomes" id="UP000297693"/>
    </source>
</evidence>
<accession>A0A4R9KBJ5</accession>
<sequence length="213" mass="24612">MARKKEVELFARIEINLEFMNARILIPVCIWAILIAVGNYQIISSTNKKIEQYHNAPPFRIDSVHHAKNLNHLVDSRPETEWERAVFRKGEPDFTIEMKLTHFYDGVSFVPFRIKGIEWRACQGKTLPPFTAKLFLRESINVDKELRLPIDKLEDSFSFDGAGKKIHSQAINIKTKFISQTDYPTGIYIYTLEVTLPNPLSPNDCFAEIKLTE</sequence>
<feature type="transmembrane region" description="Helical" evidence="1">
    <location>
        <begin position="21"/>
        <end position="43"/>
    </location>
</feature>
<keyword evidence="1" id="KW-0812">Transmembrane</keyword>
<keyword evidence="3" id="KW-1185">Reference proteome</keyword>
<keyword evidence="1" id="KW-0472">Membrane</keyword>
<gene>
    <name evidence="2" type="ORF">EHQ58_03040</name>
</gene>
<dbReference type="Proteomes" id="UP000297693">
    <property type="component" value="Unassembled WGS sequence"/>
</dbReference>
<organism evidence="2 3">
    <name type="scientific">Leptospira ognonensis</name>
    <dbReference type="NCBI Taxonomy" id="2484945"/>
    <lineage>
        <taxon>Bacteria</taxon>
        <taxon>Pseudomonadati</taxon>
        <taxon>Spirochaetota</taxon>
        <taxon>Spirochaetia</taxon>
        <taxon>Leptospirales</taxon>
        <taxon>Leptospiraceae</taxon>
        <taxon>Leptospira</taxon>
    </lineage>
</organism>
<keyword evidence="1" id="KW-1133">Transmembrane helix</keyword>
<evidence type="ECO:0000256" key="1">
    <source>
        <dbReference type="SAM" id="Phobius"/>
    </source>
</evidence>
<reference evidence="2" key="1">
    <citation type="journal article" date="2019" name="PLoS Negl. Trop. Dis.">
        <title>Revisiting the worldwide diversity of Leptospira species in the environment.</title>
        <authorList>
            <person name="Vincent A.T."/>
            <person name="Schiettekatte O."/>
            <person name="Bourhy P."/>
            <person name="Veyrier F.J."/>
            <person name="Picardeau M."/>
        </authorList>
    </citation>
    <scope>NUCLEOTIDE SEQUENCE [LARGE SCALE GENOMIC DNA]</scope>
    <source>
        <strain evidence="2">201702476</strain>
    </source>
</reference>
<protein>
    <submittedName>
        <fullName evidence="2">Uncharacterized protein</fullName>
    </submittedName>
</protein>
<proteinExistence type="predicted"/>
<comment type="caution">
    <text evidence="2">The sequence shown here is derived from an EMBL/GenBank/DDBJ whole genome shotgun (WGS) entry which is preliminary data.</text>
</comment>
<evidence type="ECO:0000313" key="2">
    <source>
        <dbReference type="EMBL" id="TGL62194.1"/>
    </source>
</evidence>